<dbReference type="GO" id="GO:0018741">
    <property type="term" value="F:linear primary-alkylsulfatase activity"/>
    <property type="evidence" value="ECO:0007669"/>
    <property type="project" value="InterPro"/>
</dbReference>
<dbReference type="PANTHER" id="PTHR43223">
    <property type="entry name" value="ALKYL/ARYL-SULFATASE"/>
    <property type="match status" value="1"/>
</dbReference>
<protein>
    <recommendedName>
        <fullName evidence="2">Metallo-beta-lactamase domain-containing protein</fullName>
    </recommendedName>
</protein>
<dbReference type="SUPFAM" id="SSF56281">
    <property type="entry name" value="Metallo-hydrolase/oxidoreductase"/>
    <property type="match status" value="1"/>
</dbReference>
<comment type="caution">
    <text evidence="3">The sequence shown here is derived from an EMBL/GenBank/DDBJ whole genome shotgun (WGS) entry which is preliminary data.</text>
</comment>
<dbReference type="InterPro" id="IPR036527">
    <property type="entry name" value="SCP2_sterol-bd_dom_sf"/>
</dbReference>
<dbReference type="Proteomes" id="UP000235005">
    <property type="component" value="Unassembled WGS sequence"/>
</dbReference>
<dbReference type="CDD" id="cd07710">
    <property type="entry name" value="arylsulfatase_Sdsa1-like_MBL-fold"/>
    <property type="match status" value="1"/>
</dbReference>
<name>A0A2N5WYD3_9GAMM</name>
<organism evidence="3 4">
    <name type="scientific">Pseudohalioglobus lutimaris</name>
    <dbReference type="NCBI Taxonomy" id="1737061"/>
    <lineage>
        <taxon>Bacteria</taxon>
        <taxon>Pseudomonadati</taxon>
        <taxon>Pseudomonadota</taxon>
        <taxon>Gammaproteobacteria</taxon>
        <taxon>Cellvibrionales</taxon>
        <taxon>Halieaceae</taxon>
        <taxon>Pseudohalioglobus</taxon>
    </lineage>
</organism>
<dbReference type="InterPro" id="IPR036866">
    <property type="entry name" value="RibonucZ/Hydroxyglut_hydro"/>
</dbReference>
<dbReference type="SUPFAM" id="SSF55718">
    <property type="entry name" value="SCP-like"/>
    <property type="match status" value="1"/>
</dbReference>
<dbReference type="AlphaFoldDB" id="A0A2N5WYD3"/>
<dbReference type="EMBL" id="PKUS01000033">
    <property type="protein sequence ID" value="PLW67218.1"/>
    <property type="molecule type" value="Genomic_DNA"/>
</dbReference>
<dbReference type="GO" id="GO:0018909">
    <property type="term" value="P:dodecyl sulfate metabolic process"/>
    <property type="evidence" value="ECO:0007669"/>
    <property type="project" value="InterPro"/>
</dbReference>
<keyword evidence="1" id="KW-0732">Signal</keyword>
<dbReference type="Gene3D" id="3.60.15.30">
    <property type="entry name" value="Metallo-beta-lactamase domain"/>
    <property type="match status" value="1"/>
</dbReference>
<dbReference type="InterPro" id="IPR052195">
    <property type="entry name" value="Bact_Alkyl/Aryl-Sulfatase"/>
</dbReference>
<sequence>MKKYFVLALLLLAGPVYADMPTPKPAVNPALAAFQDNLDDPQLIELGRKGRVHMVFGYDYSNWTIIEGDDGLIVVDSGWFVERTQQAISDYRAATGTKKPVKAVILTHMHSDHIAGIQGLFADGKVEGVDIYAHTDWQRQVAYDTNSGDMLIRRGMAQMGFLLPYKDVAAGTYGAGIGRGALQGGTLSATFPPTHTVDVSAATGPVKHTIAGIPVEFHYAPSDIDAQLMVWLPEDKVILVGDAIGGTLPYVITPRHEPERKPESFLYTFDQILSLDAQDMVPGHGRPVRGRNDLEAIIRSNHEVIAFLHEQVRGYVGRGYNADQIIDELELPPRLANNPDLQPRYHTLDWLIRGLYTNEAGWVQNVNSLTQHSASEQARRLSLLIGEDKLLQAAAGAIETKDYRWAVSLAQLLLDANPDNARARQLQIAGLRGVAYTTESAAERNYALTEVGAIAGAFNWDNVITRVSARQWAVRDAAAAFELFGERFRSAPAYGKSLAVTFNVAAEGAFSFRVNDGTLHYERGALEKADAVIDIDLATMRKVGSRELTLAEALEQPSTKITQDDGRAALEFAALIR</sequence>
<dbReference type="Gene3D" id="1.25.40.880">
    <property type="entry name" value="Alkyl sulfatase, dimerisation domain"/>
    <property type="match status" value="1"/>
</dbReference>
<evidence type="ECO:0000313" key="4">
    <source>
        <dbReference type="Proteomes" id="UP000235005"/>
    </source>
</evidence>
<dbReference type="GO" id="GO:0046983">
    <property type="term" value="F:protein dimerization activity"/>
    <property type="evidence" value="ECO:0007669"/>
    <property type="project" value="InterPro"/>
</dbReference>
<evidence type="ECO:0000313" key="3">
    <source>
        <dbReference type="EMBL" id="PLW67218.1"/>
    </source>
</evidence>
<dbReference type="Pfam" id="PF00753">
    <property type="entry name" value="Lactamase_B"/>
    <property type="match status" value="1"/>
</dbReference>
<feature type="signal peptide" evidence="1">
    <location>
        <begin position="1"/>
        <end position="18"/>
    </location>
</feature>
<dbReference type="RefSeq" id="WP_101518852.1">
    <property type="nucleotide sequence ID" value="NZ_PKUS01000033.1"/>
</dbReference>
<keyword evidence="4" id="KW-1185">Reference proteome</keyword>
<dbReference type="InterPro" id="IPR001279">
    <property type="entry name" value="Metallo-B-lactamas"/>
</dbReference>
<dbReference type="InterPro" id="IPR044097">
    <property type="entry name" value="Bds1/SdsA1_MBL-fold"/>
</dbReference>
<feature type="domain" description="Metallo-beta-lactamase" evidence="2">
    <location>
        <begin position="60"/>
        <end position="284"/>
    </location>
</feature>
<evidence type="ECO:0000259" key="2">
    <source>
        <dbReference type="SMART" id="SM00849"/>
    </source>
</evidence>
<dbReference type="OrthoDB" id="9815874at2"/>
<dbReference type="InterPro" id="IPR029228">
    <property type="entry name" value="Alkyl_sulf_dimr"/>
</dbReference>
<feature type="chain" id="PRO_5014652687" description="Metallo-beta-lactamase domain-containing protein" evidence="1">
    <location>
        <begin position="19"/>
        <end position="577"/>
    </location>
</feature>
<dbReference type="PANTHER" id="PTHR43223:SF2">
    <property type="entry name" value="METALLO-BETA-LACTAMASE DOMAIN-CONTAINING PROTEIN"/>
    <property type="match status" value="1"/>
</dbReference>
<proteinExistence type="predicted"/>
<gene>
    <name evidence="3" type="ORF">C0039_17970</name>
</gene>
<dbReference type="Pfam" id="PF14863">
    <property type="entry name" value="Alkyl_sulf_dimr"/>
    <property type="match status" value="1"/>
</dbReference>
<evidence type="ECO:0000256" key="1">
    <source>
        <dbReference type="SAM" id="SignalP"/>
    </source>
</evidence>
<dbReference type="InterPro" id="IPR038536">
    <property type="entry name" value="Alkyl/aryl-sulf_dimr_sf"/>
</dbReference>
<dbReference type="Gene3D" id="3.30.1050.10">
    <property type="entry name" value="SCP2 sterol-binding domain"/>
    <property type="match status" value="1"/>
</dbReference>
<accession>A0A2N5WYD3</accession>
<dbReference type="SMART" id="SM00849">
    <property type="entry name" value="Lactamase_B"/>
    <property type="match status" value="1"/>
</dbReference>
<reference evidence="3 4" key="1">
    <citation type="submission" date="2018-01" db="EMBL/GenBank/DDBJ databases">
        <title>The draft genome sequence of Halioglobus lutimaris HF004.</title>
        <authorList>
            <person name="Du Z.-J."/>
            <person name="Shi M.-J."/>
        </authorList>
    </citation>
    <scope>NUCLEOTIDE SEQUENCE [LARGE SCALE GENOMIC DNA]</scope>
    <source>
        <strain evidence="3 4">HF004</strain>
    </source>
</reference>